<dbReference type="PANTHER" id="PTHR24421:SF10">
    <property type="entry name" value="NITRATE_NITRITE SENSOR PROTEIN NARQ"/>
    <property type="match status" value="1"/>
</dbReference>
<proteinExistence type="predicted"/>
<keyword evidence="10" id="KW-0812">Transmembrane</keyword>
<evidence type="ECO:0000256" key="11">
    <source>
        <dbReference type="SAM" id="SignalP"/>
    </source>
</evidence>
<dbReference type="EC" id="2.7.13.3" evidence="2"/>
<dbReference type="InterPro" id="IPR011990">
    <property type="entry name" value="TPR-like_helical_dom_sf"/>
</dbReference>
<keyword evidence="6" id="KW-0418">Kinase</keyword>
<evidence type="ECO:0000256" key="2">
    <source>
        <dbReference type="ARBA" id="ARBA00012438"/>
    </source>
</evidence>
<dbReference type="OrthoDB" id="9778366at2"/>
<keyword evidence="5" id="KW-0547">Nucleotide-binding</keyword>
<accession>A0A5J4FVL7</accession>
<dbReference type="InterPro" id="IPR011712">
    <property type="entry name" value="Sig_transdc_His_kin_sub3_dim/P"/>
</dbReference>
<evidence type="ECO:0000256" key="7">
    <source>
        <dbReference type="ARBA" id="ARBA00022840"/>
    </source>
</evidence>
<dbReference type="InterPro" id="IPR050482">
    <property type="entry name" value="Sensor_HK_TwoCompSys"/>
</dbReference>
<feature type="signal peptide" evidence="11">
    <location>
        <begin position="1"/>
        <end position="21"/>
    </location>
</feature>
<evidence type="ECO:0000256" key="9">
    <source>
        <dbReference type="SAM" id="Coils"/>
    </source>
</evidence>
<keyword evidence="14" id="KW-1185">Reference proteome</keyword>
<dbReference type="Gene3D" id="1.20.5.1930">
    <property type="match status" value="1"/>
</dbReference>
<dbReference type="SUPFAM" id="SSF55874">
    <property type="entry name" value="ATPase domain of HSP90 chaperone/DNA topoisomerase II/histidine kinase"/>
    <property type="match status" value="1"/>
</dbReference>
<dbReference type="Gene3D" id="3.30.565.10">
    <property type="entry name" value="Histidine kinase-like ATPase, C-terminal domain"/>
    <property type="match status" value="1"/>
</dbReference>
<dbReference type="PANTHER" id="PTHR24421">
    <property type="entry name" value="NITRATE/NITRITE SENSOR PROTEIN NARX-RELATED"/>
    <property type="match status" value="1"/>
</dbReference>
<feature type="domain" description="Histidine kinase" evidence="12">
    <location>
        <begin position="486"/>
        <end position="668"/>
    </location>
</feature>
<keyword evidence="4" id="KW-0808">Transferase</keyword>
<evidence type="ECO:0000256" key="6">
    <source>
        <dbReference type="ARBA" id="ARBA00022777"/>
    </source>
</evidence>
<evidence type="ECO:0000256" key="4">
    <source>
        <dbReference type="ARBA" id="ARBA00022679"/>
    </source>
</evidence>
<keyword evidence="9" id="KW-0175">Coiled coil</keyword>
<organism evidence="13 14">
    <name type="scientific">Patiriisocius marinistellae</name>
    <dbReference type="NCBI Taxonomy" id="2494560"/>
    <lineage>
        <taxon>Bacteria</taxon>
        <taxon>Pseudomonadati</taxon>
        <taxon>Bacteroidota</taxon>
        <taxon>Flavobacteriia</taxon>
        <taxon>Flavobacteriales</taxon>
        <taxon>Flavobacteriaceae</taxon>
        <taxon>Patiriisocius</taxon>
    </lineage>
</organism>
<dbReference type="EMBL" id="BKCF01000001">
    <property type="protein sequence ID" value="GEQ85164.1"/>
    <property type="molecule type" value="Genomic_DNA"/>
</dbReference>
<dbReference type="Gene3D" id="1.25.40.10">
    <property type="entry name" value="Tetratricopeptide repeat domain"/>
    <property type="match status" value="1"/>
</dbReference>
<comment type="catalytic activity">
    <reaction evidence="1">
        <text>ATP + protein L-histidine = ADP + protein N-phospho-L-histidine.</text>
        <dbReference type="EC" id="2.7.13.3"/>
    </reaction>
</comment>
<feature type="coiled-coil region" evidence="9">
    <location>
        <begin position="411"/>
        <end position="438"/>
    </location>
</feature>
<evidence type="ECO:0000313" key="14">
    <source>
        <dbReference type="Proteomes" id="UP000326994"/>
    </source>
</evidence>
<dbReference type="GO" id="GO:0046983">
    <property type="term" value="F:protein dimerization activity"/>
    <property type="evidence" value="ECO:0007669"/>
    <property type="project" value="InterPro"/>
</dbReference>
<name>A0A5J4FVL7_9FLAO</name>
<protein>
    <recommendedName>
        <fullName evidence="2">histidine kinase</fullName>
        <ecNumber evidence="2">2.7.13.3</ecNumber>
    </recommendedName>
</protein>
<comment type="caution">
    <text evidence="13">The sequence shown here is derived from an EMBL/GenBank/DDBJ whole genome shotgun (WGS) entry which is preliminary data.</text>
</comment>
<gene>
    <name evidence="13" type="ORF">ULMS_06720</name>
</gene>
<dbReference type="SUPFAM" id="SSF48452">
    <property type="entry name" value="TPR-like"/>
    <property type="match status" value="1"/>
</dbReference>
<keyword evidence="8" id="KW-0902">Two-component regulatory system</keyword>
<dbReference type="GO" id="GO:0016020">
    <property type="term" value="C:membrane"/>
    <property type="evidence" value="ECO:0007669"/>
    <property type="project" value="InterPro"/>
</dbReference>
<evidence type="ECO:0000259" key="12">
    <source>
        <dbReference type="PROSITE" id="PS50109"/>
    </source>
</evidence>
<keyword evidence="11" id="KW-0732">Signal</keyword>
<sequence>MNIRIVLFFLLLISASQLVKAQDIEHYKYIATTNKNTEIILESLDSVISKSFRKDEDVFIDYSLKYIELAKKHDYFESAAKKAINLQGPLTSHGNDPYKAVSIIKGVLAYKYKIKDSFLLGSLYNRKAKAYQSVSLEDAVKNYTLAIDNYAVKDTLLRADNYLFRGQTNSNLGNFIEAGKDFNKAYSLYQSTGRINYMLYSQQGNIAMLSKNGFLEEAYKERLKFISKAIELERPQYLVTAYYNQALDFKQMGKFDKEFESLLNAKNSLKGNENNDLILNIHAKLCEYYLRANDITNAREQYNLLKSIPFKEESELLKSVVFNGAKARYLLKTGEYEASLLAALKKLKNSETLGHSEEVMDSNLLISEIYEKLGNYKDALINKNEYLSKRNSLFSENKLNSLAFYQSRYESEKKEKELFEKTANIERLQGQNDEFKRQSIYLSIAGVLLFGIILLYRAQRQHKTNKLLQERFSQDLLISQEEERKRISNDLHDGLGQRLLVLKNKLIANGDLESQKMVDTTIEEVRTITRDLHPFQLQELGITKAIEYTISEIDENTGLFISSEIDNIDNVFTKEQEVNIYRIVQEALSNVVKHAAAEATKLTVTKAMSSVIIAIRDNGSGFDFPEKYQDTKSLGLKTLLERTKSLNGQMKVQSRKENGTLLEFQFPI</sequence>
<dbReference type="GO" id="GO:0000155">
    <property type="term" value="F:phosphorelay sensor kinase activity"/>
    <property type="evidence" value="ECO:0007669"/>
    <property type="project" value="InterPro"/>
</dbReference>
<dbReference type="AlphaFoldDB" id="A0A5J4FVL7"/>
<dbReference type="InterPro" id="IPR003594">
    <property type="entry name" value="HATPase_dom"/>
</dbReference>
<keyword evidence="3" id="KW-0597">Phosphoprotein</keyword>
<evidence type="ECO:0000313" key="13">
    <source>
        <dbReference type="EMBL" id="GEQ85164.1"/>
    </source>
</evidence>
<dbReference type="Pfam" id="PF02518">
    <property type="entry name" value="HATPase_c"/>
    <property type="match status" value="1"/>
</dbReference>
<dbReference type="RefSeq" id="WP_151893095.1">
    <property type="nucleotide sequence ID" value="NZ_BKCF01000001.1"/>
</dbReference>
<evidence type="ECO:0000256" key="10">
    <source>
        <dbReference type="SAM" id="Phobius"/>
    </source>
</evidence>
<feature type="transmembrane region" description="Helical" evidence="10">
    <location>
        <begin position="439"/>
        <end position="456"/>
    </location>
</feature>
<reference evidence="13 14" key="1">
    <citation type="submission" date="2019-08" db="EMBL/GenBank/DDBJ databases">
        <title>Ulvibacter marinistellae sp. nov., isolated from a starfish, Patiria pectinifera.</title>
        <authorList>
            <person name="Kawano K."/>
            <person name="Ushijima N."/>
            <person name="Kihara M."/>
            <person name="Itoh H."/>
        </authorList>
    </citation>
    <scope>NUCLEOTIDE SEQUENCE [LARGE SCALE GENOMIC DNA]</scope>
    <source>
        <strain evidence="13 14">KK4</strain>
    </source>
</reference>
<dbReference type="PROSITE" id="PS50109">
    <property type="entry name" value="HIS_KIN"/>
    <property type="match status" value="1"/>
</dbReference>
<dbReference type="CDD" id="cd16917">
    <property type="entry name" value="HATPase_UhpB-NarQ-NarX-like"/>
    <property type="match status" value="1"/>
</dbReference>
<dbReference type="InterPro" id="IPR036890">
    <property type="entry name" value="HATPase_C_sf"/>
</dbReference>
<dbReference type="InterPro" id="IPR005467">
    <property type="entry name" value="His_kinase_dom"/>
</dbReference>
<keyword evidence="10" id="KW-1133">Transmembrane helix</keyword>
<dbReference type="Pfam" id="PF07730">
    <property type="entry name" value="HisKA_3"/>
    <property type="match status" value="1"/>
</dbReference>
<keyword evidence="7" id="KW-0067">ATP-binding</keyword>
<evidence type="ECO:0000256" key="3">
    <source>
        <dbReference type="ARBA" id="ARBA00022553"/>
    </source>
</evidence>
<evidence type="ECO:0000256" key="8">
    <source>
        <dbReference type="ARBA" id="ARBA00023012"/>
    </source>
</evidence>
<evidence type="ECO:0000256" key="1">
    <source>
        <dbReference type="ARBA" id="ARBA00000085"/>
    </source>
</evidence>
<dbReference type="Proteomes" id="UP000326994">
    <property type="component" value="Unassembled WGS sequence"/>
</dbReference>
<keyword evidence="10" id="KW-0472">Membrane</keyword>
<dbReference type="GO" id="GO:0005524">
    <property type="term" value="F:ATP binding"/>
    <property type="evidence" value="ECO:0007669"/>
    <property type="project" value="UniProtKB-KW"/>
</dbReference>
<feature type="chain" id="PRO_5023885062" description="histidine kinase" evidence="11">
    <location>
        <begin position="22"/>
        <end position="668"/>
    </location>
</feature>
<evidence type="ECO:0000256" key="5">
    <source>
        <dbReference type="ARBA" id="ARBA00022741"/>
    </source>
</evidence>